<sequence length="174" mass="19300">MTVKRAPRMIHSRRLFCTEEGRWPEMLPTLHASNWPTPPVSGTSRLARHPLNSNLDSPRIARDFARKTLAEWELEHLLCEAGVVISELVTNALRYGLPGRHRAARAPIQLILMRQERRILVIVTDPGGEPPVLGEPDEFAESGRGLQVVAAVSEAWSWAPLSTGGKAVWASFAL</sequence>
<dbReference type="SUPFAM" id="SSF55874">
    <property type="entry name" value="ATPase domain of HSP90 chaperone/DNA topoisomerase II/histidine kinase"/>
    <property type="match status" value="1"/>
</dbReference>
<dbReference type="Gene3D" id="3.30.565.10">
    <property type="entry name" value="Histidine kinase-like ATPase, C-terminal domain"/>
    <property type="match status" value="1"/>
</dbReference>
<evidence type="ECO:0000259" key="2">
    <source>
        <dbReference type="Pfam" id="PF13581"/>
    </source>
</evidence>
<organism evidence="3 4">
    <name type="scientific">Actinocorallia libanotica</name>
    <dbReference type="NCBI Taxonomy" id="46162"/>
    <lineage>
        <taxon>Bacteria</taxon>
        <taxon>Bacillati</taxon>
        <taxon>Actinomycetota</taxon>
        <taxon>Actinomycetes</taxon>
        <taxon>Streptosporangiales</taxon>
        <taxon>Thermomonosporaceae</taxon>
        <taxon>Actinocorallia</taxon>
    </lineage>
</organism>
<keyword evidence="1" id="KW-0723">Serine/threonine-protein kinase</keyword>
<keyword evidence="3" id="KW-0067">ATP-binding</keyword>
<dbReference type="EMBL" id="BAAAHH010000024">
    <property type="protein sequence ID" value="GAA0960647.1"/>
    <property type="molecule type" value="Genomic_DNA"/>
</dbReference>
<keyword evidence="4" id="KW-1185">Reference proteome</keyword>
<dbReference type="RefSeq" id="WP_344243586.1">
    <property type="nucleotide sequence ID" value="NZ_BAAAHH010000024.1"/>
</dbReference>
<dbReference type="InterPro" id="IPR036890">
    <property type="entry name" value="HATPase_C_sf"/>
</dbReference>
<feature type="domain" description="Histidine kinase/HSP90-like ATPase" evidence="2">
    <location>
        <begin position="54"/>
        <end position="171"/>
    </location>
</feature>
<keyword evidence="1" id="KW-0808">Transferase</keyword>
<dbReference type="CDD" id="cd16936">
    <property type="entry name" value="HATPase_RsbW-like"/>
    <property type="match status" value="1"/>
</dbReference>
<keyword evidence="1" id="KW-0418">Kinase</keyword>
<evidence type="ECO:0000256" key="1">
    <source>
        <dbReference type="ARBA" id="ARBA00022527"/>
    </source>
</evidence>
<comment type="caution">
    <text evidence="3">The sequence shown here is derived from an EMBL/GenBank/DDBJ whole genome shotgun (WGS) entry which is preliminary data.</text>
</comment>
<dbReference type="Proteomes" id="UP001500665">
    <property type="component" value="Unassembled WGS sequence"/>
</dbReference>
<dbReference type="InterPro" id="IPR050267">
    <property type="entry name" value="Anti-sigma-factor_SerPK"/>
</dbReference>
<proteinExistence type="predicted"/>
<dbReference type="Pfam" id="PF13581">
    <property type="entry name" value="HATPase_c_2"/>
    <property type="match status" value="1"/>
</dbReference>
<dbReference type="PANTHER" id="PTHR35526">
    <property type="entry name" value="ANTI-SIGMA-F FACTOR RSBW-RELATED"/>
    <property type="match status" value="1"/>
</dbReference>
<name>A0ABP4C6D4_9ACTN</name>
<dbReference type="InterPro" id="IPR003594">
    <property type="entry name" value="HATPase_dom"/>
</dbReference>
<accession>A0ABP4C6D4</accession>
<gene>
    <name evidence="3" type="ORF">GCM10009550_52090</name>
</gene>
<protein>
    <submittedName>
        <fullName evidence="3">ATP-binding protein</fullName>
    </submittedName>
</protein>
<dbReference type="PANTHER" id="PTHR35526:SF3">
    <property type="entry name" value="ANTI-SIGMA-F FACTOR RSBW"/>
    <property type="match status" value="1"/>
</dbReference>
<evidence type="ECO:0000313" key="3">
    <source>
        <dbReference type="EMBL" id="GAA0960647.1"/>
    </source>
</evidence>
<reference evidence="4" key="1">
    <citation type="journal article" date="2019" name="Int. J. Syst. Evol. Microbiol.">
        <title>The Global Catalogue of Microorganisms (GCM) 10K type strain sequencing project: providing services to taxonomists for standard genome sequencing and annotation.</title>
        <authorList>
            <consortium name="The Broad Institute Genomics Platform"/>
            <consortium name="The Broad Institute Genome Sequencing Center for Infectious Disease"/>
            <person name="Wu L."/>
            <person name="Ma J."/>
        </authorList>
    </citation>
    <scope>NUCLEOTIDE SEQUENCE [LARGE SCALE GENOMIC DNA]</scope>
    <source>
        <strain evidence="4">JCM 10696</strain>
    </source>
</reference>
<dbReference type="GO" id="GO:0005524">
    <property type="term" value="F:ATP binding"/>
    <property type="evidence" value="ECO:0007669"/>
    <property type="project" value="UniProtKB-KW"/>
</dbReference>
<evidence type="ECO:0000313" key="4">
    <source>
        <dbReference type="Proteomes" id="UP001500665"/>
    </source>
</evidence>
<keyword evidence="3" id="KW-0547">Nucleotide-binding</keyword>